<dbReference type="Pfam" id="PF10276">
    <property type="entry name" value="zf-CHCC"/>
    <property type="match status" value="1"/>
</dbReference>
<reference evidence="2 3" key="1">
    <citation type="journal article" date="2018" name="Genome Biol. Evol.">
        <title>Multiple Roots of Fruiting Body Formation in Amoebozoa.</title>
        <authorList>
            <person name="Hillmann F."/>
            <person name="Forbes G."/>
            <person name="Novohradska S."/>
            <person name="Ferling I."/>
            <person name="Riege K."/>
            <person name="Groth M."/>
            <person name="Westermann M."/>
            <person name="Marz M."/>
            <person name="Spaller T."/>
            <person name="Winckler T."/>
            <person name="Schaap P."/>
            <person name="Glockner G."/>
        </authorList>
    </citation>
    <scope>NUCLEOTIDE SEQUENCE [LARGE SCALE GENOMIC DNA]</scope>
    <source>
        <strain evidence="2 3">Jena</strain>
    </source>
</reference>
<name>A0A2P6NAZ7_9EUKA</name>
<accession>A0A2P6NAZ7</accession>
<dbReference type="Gene3D" id="2.60.260.40">
    <property type="entry name" value="q5lls5 like domains"/>
    <property type="match status" value="1"/>
</dbReference>
<sequence length="151" mass="16230">MLRVGSIVTRSSIPRRVPCHSVRHASLSKEAASTFGQSDTGLGKSNDLQNIEKSSSNYVLNNVVRTGTAYGKTVVDTGAFIVSIDSATSAGTKDREPMDLIARVPPIEVAGRRAICDAIGGHPRVFINLDRKGPSACGYCGLRFIQKEHHH</sequence>
<dbReference type="AlphaFoldDB" id="A0A2P6NAZ7"/>
<dbReference type="GO" id="GO:0006120">
    <property type="term" value="P:mitochondrial electron transport, NADH to ubiquinone"/>
    <property type="evidence" value="ECO:0007669"/>
    <property type="project" value="TreeGrafter"/>
</dbReference>
<dbReference type="Proteomes" id="UP000241769">
    <property type="component" value="Unassembled WGS sequence"/>
</dbReference>
<dbReference type="PANTHER" id="PTHR13156">
    <property type="entry name" value="NADH-UBIQUINONE OXIDOREDUCTASE 13 KD-A SUBUNIT"/>
    <property type="match status" value="1"/>
</dbReference>
<proteinExistence type="predicted"/>
<dbReference type="InterPro" id="IPR019401">
    <property type="entry name" value="Znf_CHCC"/>
</dbReference>
<organism evidence="2 3">
    <name type="scientific">Planoprotostelium fungivorum</name>
    <dbReference type="NCBI Taxonomy" id="1890364"/>
    <lineage>
        <taxon>Eukaryota</taxon>
        <taxon>Amoebozoa</taxon>
        <taxon>Evosea</taxon>
        <taxon>Variosea</taxon>
        <taxon>Cavosteliida</taxon>
        <taxon>Cavosteliaceae</taxon>
        <taxon>Planoprotostelium</taxon>
    </lineage>
</organism>
<evidence type="ECO:0000313" key="3">
    <source>
        <dbReference type="Proteomes" id="UP000241769"/>
    </source>
</evidence>
<dbReference type="OrthoDB" id="307899at2759"/>
<keyword evidence="3" id="KW-1185">Reference proteome</keyword>
<evidence type="ECO:0000259" key="1">
    <source>
        <dbReference type="Pfam" id="PF10276"/>
    </source>
</evidence>
<feature type="domain" description="Zinc finger CHCC-type" evidence="1">
    <location>
        <begin position="111"/>
        <end position="144"/>
    </location>
</feature>
<dbReference type="GO" id="GO:0005739">
    <property type="term" value="C:mitochondrion"/>
    <property type="evidence" value="ECO:0007669"/>
    <property type="project" value="GOC"/>
</dbReference>
<gene>
    <name evidence="2" type="ORF">PROFUN_01964</name>
</gene>
<dbReference type="InParanoid" id="A0A2P6NAZ7"/>
<dbReference type="PANTHER" id="PTHR13156:SF0">
    <property type="entry name" value="NADH DEHYDROGENASE [UBIQUINONE] IRON-SULFUR PROTEIN 6, MITOCHONDRIAL"/>
    <property type="match status" value="1"/>
</dbReference>
<dbReference type="STRING" id="1890364.A0A2P6NAZ7"/>
<protein>
    <recommendedName>
        <fullName evidence="1">Zinc finger CHCC-type domain-containing protein</fullName>
    </recommendedName>
</protein>
<comment type="caution">
    <text evidence="2">The sequence shown here is derived from an EMBL/GenBank/DDBJ whole genome shotgun (WGS) entry which is preliminary data.</text>
</comment>
<dbReference type="EMBL" id="MDYQ01000129">
    <property type="protein sequence ID" value="PRP81130.1"/>
    <property type="molecule type" value="Genomic_DNA"/>
</dbReference>
<evidence type="ECO:0000313" key="2">
    <source>
        <dbReference type="EMBL" id="PRP81130.1"/>
    </source>
</evidence>